<evidence type="ECO:0000259" key="12">
    <source>
        <dbReference type="Pfam" id="PF07992"/>
    </source>
</evidence>
<dbReference type="SUPFAM" id="SSF51905">
    <property type="entry name" value="FAD/NAD(P)-binding domain"/>
    <property type="match status" value="1"/>
</dbReference>
<evidence type="ECO:0000313" key="13">
    <source>
        <dbReference type="EMBL" id="GAA0679749.1"/>
    </source>
</evidence>
<feature type="domain" description="FAD/NAD(P)-binding" evidence="12">
    <location>
        <begin position="4"/>
        <end position="330"/>
    </location>
</feature>
<dbReference type="GO" id="GO:0050660">
    <property type="term" value="F:flavin adenine dinucleotide binding"/>
    <property type="evidence" value="ECO:0007669"/>
    <property type="project" value="TreeGrafter"/>
</dbReference>
<evidence type="ECO:0000256" key="6">
    <source>
        <dbReference type="ARBA" id="ARBA00023002"/>
    </source>
</evidence>
<feature type="domain" description="Pyridine nucleotide-disulphide oxidoreductase dimerisation" evidence="11">
    <location>
        <begin position="357"/>
        <end position="461"/>
    </location>
</feature>
<evidence type="ECO:0000256" key="5">
    <source>
        <dbReference type="ARBA" id="ARBA00022857"/>
    </source>
</evidence>
<evidence type="ECO:0000256" key="3">
    <source>
        <dbReference type="ARBA" id="ARBA00022630"/>
    </source>
</evidence>
<feature type="region of interest" description="Disordered" evidence="10">
    <location>
        <begin position="244"/>
        <end position="266"/>
    </location>
</feature>
<dbReference type="PIRSF" id="PIRSF000350">
    <property type="entry name" value="Mercury_reductase_MerA"/>
    <property type="match status" value="1"/>
</dbReference>
<keyword evidence="3 9" id="KW-0285">Flavoprotein</keyword>
<evidence type="ECO:0000256" key="2">
    <source>
        <dbReference type="ARBA" id="ARBA00007532"/>
    </source>
</evidence>
<keyword evidence="4 9" id="KW-0274">FAD</keyword>
<dbReference type="RefSeq" id="WP_343774926.1">
    <property type="nucleotide sequence ID" value="NZ_BAAADV010000007.1"/>
</dbReference>
<evidence type="ECO:0000313" key="14">
    <source>
        <dbReference type="Proteomes" id="UP001500420"/>
    </source>
</evidence>
<evidence type="ECO:0000256" key="10">
    <source>
        <dbReference type="SAM" id="MobiDB-lite"/>
    </source>
</evidence>
<keyword evidence="14" id="KW-1185">Reference proteome</keyword>
<keyword evidence="6 9" id="KW-0560">Oxidoreductase</keyword>
<evidence type="ECO:0000256" key="9">
    <source>
        <dbReference type="RuleBase" id="RU003691"/>
    </source>
</evidence>
<dbReference type="GO" id="GO:0003955">
    <property type="term" value="F:NAD(P)H dehydrogenase (quinone) activity"/>
    <property type="evidence" value="ECO:0007669"/>
    <property type="project" value="TreeGrafter"/>
</dbReference>
<gene>
    <name evidence="13" type="ORF">GCM10009020_30440</name>
</gene>
<dbReference type="InterPro" id="IPR023753">
    <property type="entry name" value="FAD/NAD-binding_dom"/>
</dbReference>
<dbReference type="EMBL" id="BAAADV010000007">
    <property type="protein sequence ID" value="GAA0679749.1"/>
    <property type="molecule type" value="Genomic_DNA"/>
</dbReference>
<evidence type="ECO:0000259" key="11">
    <source>
        <dbReference type="Pfam" id="PF02852"/>
    </source>
</evidence>
<dbReference type="InterPro" id="IPR016156">
    <property type="entry name" value="FAD/NAD-linked_Rdtase_dimer_sf"/>
</dbReference>
<dbReference type="InterPro" id="IPR001100">
    <property type="entry name" value="Pyr_nuc-diS_OxRdtase"/>
</dbReference>
<keyword evidence="8 9" id="KW-0676">Redox-active center</keyword>
<name>A0AAV3TDE7_9EURY</name>
<dbReference type="PRINTS" id="PR00368">
    <property type="entry name" value="FADPNR"/>
</dbReference>
<organism evidence="13 14">
    <name type="scientific">Natronoarchaeum mannanilyticum</name>
    <dbReference type="NCBI Taxonomy" id="926360"/>
    <lineage>
        <taxon>Archaea</taxon>
        <taxon>Methanobacteriati</taxon>
        <taxon>Methanobacteriota</taxon>
        <taxon>Stenosarchaea group</taxon>
        <taxon>Halobacteria</taxon>
        <taxon>Halobacteriales</taxon>
        <taxon>Natronoarchaeaceae</taxon>
    </lineage>
</organism>
<evidence type="ECO:0000256" key="4">
    <source>
        <dbReference type="ARBA" id="ARBA00022827"/>
    </source>
</evidence>
<evidence type="ECO:0000256" key="7">
    <source>
        <dbReference type="ARBA" id="ARBA00023157"/>
    </source>
</evidence>
<dbReference type="InterPro" id="IPR004099">
    <property type="entry name" value="Pyr_nucl-diS_OxRdtase_dimer"/>
</dbReference>
<sequence>MREFDLIVIGGGSGTAVGDAAADRGGDVAVVEPGPLGGACVTRGCVPSKGLIHRADVVEGIRRAGEFGVDADVEGVDFASITAEVRETVFEKAEHMERQLRKSDRKTLFDAEARFVDERTVEVDGEELRGEQVVVAAGARPSVPPIDGLEDADYLTSAEALYLDERPDRLVILGGGYIGAELGHFFGEMGAEVAIVGRSERLVPREDAAAGEAVTAAFEERYDVYAGHEATAVEERDGEVVVTAEPSDGEEDGGGGGDGDNGDETVEVSGDELLVATGRKPNTDRLDVKAAGIETTDGGFVETDEYLESSVDGVWALGDIAGPPLFKHAADYEARVVARNAVLDGEEEADYTGLGHAVFTSPRVAAVGKTEAELRDDGVEYESARAEYADVPLGMVAKDERGFVKVLASLDGEILGCHVVGEEAPTLLHEVLVALRSGGGTVDDVAETIHVHPARNEVLLKAFDELAEIPYAGTPDWSDVTMGEE</sequence>
<reference evidence="13 14" key="1">
    <citation type="journal article" date="2019" name="Int. J. Syst. Evol. Microbiol.">
        <title>The Global Catalogue of Microorganisms (GCM) 10K type strain sequencing project: providing services to taxonomists for standard genome sequencing and annotation.</title>
        <authorList>
            <consortium name="The Broad Institute Genomics Platform"/>
            <consortium name="The Broad Institute Genome Sequencing Center for Infectious Disease"/>
            <person name="Wu L."/>
            <person name="Ma J."/>
        </authorList>
    </citation>
    <scope>NUCLEOTIDE SEQUENCE [LARGE SCALE GENOMIC DNA]</scope>
    <source>
        <strain evidence="13 14">JCM 16328</strain>
    </source>
</reference>
<dbReference type="Proteomes" id="UP001500420">
    <property type="component" value="Unassembled WGS sequence"/>
</dbReference>
<dbReference type="Gene3D" id="3.30.390.30">
    <property type="match status" value="1"/>
</dbReference>
<dbReference type="AlphaFoldDB" id="A0AAV3TDE7"/>
<dbReference type="PRINTS" id="PR00411">
    <property type="entry name" value="PNDRDTASEI"/>
</dbReference>
<dbReference type="NCBIfam" id="NF004946">
    <property type="entry name" value="PRK06292.2-4"/>
    <property type="match status" value="1"/>
</dbReference>
<proteinExistence type="inferred from homology"/>
<keyword evidence="5" id="KW-0521">NADP</keyword>
<comment type="similarity">
    <text evidence="2 9">Belongs to the class-I pyridine nucleotide-disulfide oxidoreductase family.</text>
</comment>
<dbReference type="GO" id="GO:0016668">
    <property type="term" value="F:oxidoreductase activity, acting on a sulfur group of donors, NAD(P) as acceptor"/>
    <property type="evidence" value="ECO:0007669"/>
    <property type="project" value="InterPro"/>
</dbReference>
<comment type="caution">
    <text evidence="13">The sequence shown here is derived from an EMBL/GenBank/DDBJ whole genome shotgun (WGS) entry which is preliminary data.</text>
</comment>
<dbReference type="PROSITE" id="PS00076">
    <property type="entry name" value="PYRIDINE_REDOX_1"/>
    <property type="match status" value="1"/>
</dbReference>
<keyword evidence="7" id="KW-1015">Disulfide bond</keyword>
<dbReference type="PANTHER" id="PTHR43014:SF4">
    <property type="entry name" value="PYRIDINE NUCLEOTIDE-DISULFIDE OXIDOREDUCTASE RCLA-RELATED"/>
    <property type="match status" value="1"/>
</dbReference>
<dbReference type="InterPro" id="IPR012999">
    <property type="entry name" value="Pyr_OxRdtase_I_AS"/>
</dbReference>
<dbReference type="Pfam" id="PF02852">
    <property type="entry name" value="Pyr_redox_dim"/>
    <property type="match status" value="1"/>
</dbReference>
<evidence type="ECO:0000256" key="8">
    <source>
        <dbReference type="ARBA" id="ARBA00023284"/>
    </source>
</evidence>
<accession>A0AAV3TDE7</accession>
<dbReference type="Gene3D" id="3.50.50.60">
    <property type="entry name" value="FAD/NAD(P)-binding domain"/>
    <property type="match status" value="2"/>
</dbReference>
<dbReference type="Pfam" id="PF07992">
    <property type="entry name" value="Pyr_redox_2"/>
    <property type="match status" value="1"/>
</dbReference>
<dbReference type="InterPro" id="IPR036188">
    <property type="entry name" value="FAD/NAD-bd_sf"/>
</dbReference>
<comment type="cofactor">
    <cofactor evidence="1">
        <name>FAD</name>
        <dbReference type="ChEBI" id="CHEBI:57692"/>
    </cofactor>
</comment>
<evidence type="ECO:0000256" key="1">
    <source>
        <dbReference type="ARBA" id="ARBA00001974"/>
    </source>
</evidence>
<dbReference type="SUPFAM" id="SSF55424">
    <property type="entry name" value="FAD/NAD-linked reductases, dimerisation (C-terminal) domain"/>
    <property type="match status" value="1"/>
</dbReference>
<protein>
    <submittedName>
        <fullName evidence="13">Dihydrolipoyl dehydrogenase</fullName>
    </submittedName>
</protein>
<dbReference type="PANTHER" id="PTHR43014">
    <property type="entry name" value="MERCURIC REDUCTASE"/>
    <property type="match status" value="1"/>
</dbReference>